<dbReference type="EMBL" id="JAMYJR010000068">
    <property type="protein sequence ID" value="MCO8277913.1"/>
    <property type="molecule type" value="Genomic_DNA"/>
</dbReference>
<keyword evidence="2" id="KW-1133">Transmembrane helix</keyword>
<comment type="caution">
    <text evidence="3">The sequence shown here is derived from an EMBL/GenBank/DDBJ whole genome shotgun (WGS) entry which is preliminary data.</text>
</comment>
<proteinExistence type="predicted"/>
<feature type="region of interest" description="Disordered" evidence="1">
    <location>
        <begin position="93"/>
        <end position="123"/>
    </location>
</feature>
<evidence type="ECO:0000313" key="3">
    <source>
        <dbReference type="EMBL" id="MCO8277913.1"/>
    </source>
</evidence>
<organism evidence="3 4">
    <name type="scientific">Paractinoplanes aksuensis</name>
    <dbReference type="NCBI Taxonomy" id="2939490"/>
    <lineage>
        <taxon>Bacteria</taxon>
        <taxon>Bacillati</taxon>
        <taxon>Actinomycetota</taxon>
        <taxon>Actinomycetes</taxon>
        <taxon>Micromonosporales</taxon>
        <taxon>Micromonosporaceae</taxon>
        <taxon>Paractinoplanes</taxon>
    </lineage>
</organism>
<evidence type="ECO:0000313" key="4">
    <source>
        <dbReference type="Proteomes" id="UP001523369"/>
    </source>
</evidence>
<gene>
    <name evidence="3" type="ORF">M1L60_45810</name>
</gene>
<reference evidence="3 4" key="1">
    <citation type="submission" date="2022-06" db="EMBL/GenBank/DDBJ databases">
        <title>New Species of the Genus Actinoplanes, ActinopZanes ferrugineus.</title>
        <authorList>
            <person name="Ding P."/>
        </authorList>
    </citation>
    <scope>NUCLEOTIDE SEQUENCE [LARGE SCALE GENOMIC DNA]</scope>
    <source>
        <strain evidence="3 4">TRM88003</strain>
    </source>
</reference>
<feature type="region of interest" description="Disordered" evidence="1">
    <location>
        <begin position="1"/>
        <end position="65"/>
    </location>
</feature>
<feature type="compositionally biased region" description="Low complexity" evidence="1">
    <location>
        <begin position="50"/>
        <end position="65"/>
    </location>
</feature>
<dbReference type="RefSeq" id="WP_253243914.1">
    <property type="nucleotide sequence ID" value="NZ_JAMYJR010000068.1"/>
</dbReference>
<protein>
    <submittedName>
        <fullName evidence="3">Uncharacterized protein</fullName>
    </submittedName>
</protein>
<name>A0ABT1E470_9ACTN</name>
<feature type="compositionally biased region" description="Gly residues" evidence="1">
    <location>
        <begin position="1"/>
        <end position="18"/>
    </location>
</feature>
<dbReference type="Proteomes" id="UP001523369">
    <property type="component" value="Unassembled WGS sequence"/>
</dbReference>
<evidence type="ECO:0000256" key="1">
    <source>
        <dbReference type="SAM" id="MobiDB-lite"/>
    </source>
</evidence>
<accession>A0ABT1E470</accession>
<feature type="non-terminal residue" evidence="3">
    <location>
        <position position="1"/>
    </location>
</feature>
<feature type="region of interest" description="Disordered" evidence="1">
    <location>
        <begin position="329"/>
        <end position="365"/>
    </location>
</feature>
<keyword evidence="2" id="KW-0472">Membrane</keyword>
<feature type="compositionally biased region" description="Polar residues" evidence="1">
    <location>
        <begin position="338"/>
        <end position="347"/>
    </location>
</feature>
<keyword evidence="4" id="KW-1185">Reference proteome</keyword>
<feature type="transmembrane region" description="Helical" evidence="2">
    <location>
        <begin position="162"/>
        <end position="182"/>
    </location>
</feature>
<keyword evidence="2" id="KW-0812">Transmembrane</keyword>
<evidence type="ECO:0000256" key="2">
    <source>
        <dbReference type="SAM" id="Phobius"/>
    </source>
</evidence>
<sequence>AVGGPAARGGAVVGGPDGSGPAARGGAAVGGAAVGGPAARGGATVGGPATGDPAEVGAARSGPVRGAAGAASVGAASVSVPGVAKAAARVGAARPEAPGRAGIDGGADGVPPRGEAGATRMSSPVIGAKAAAAKAAASADEDDDNKRGGFREQLRTQRKMRLVTLVSLAIVVLVVLPAFFGVRAAGNDPVFGSLDSLSVPAWAEQKVDDKSDGSRWCFIDCTFRERTAQSQQPIKETTAAYTSALTSAGWAPWKVGECPEVQIAKDDPTTYSCFKRDEFTLDLRVSVPECEVDQVAANDPSLAGATAPPVPAAGECVGSAVSIKVQNAIADTRGKPQPQESQFTGETPDTVVTEDPLLEPTPSAS</sequence>